<keyword evidence="1" id="KW-0812">Transmembrane</keyword>
<keyword evidence="3" id="KW-1185">Reference proteome</keyword>
<feature type="transmembrane region" description="Helical" evidence="1">
    <location>
        <begin position="6"/>
        <end position="23"/>
    </location>
</feature>
<keyword evidence="1" id="KW-0472">Membrane</keyword>
<dbReference type="Proteomes" id="UP000435357">
    <property type="component" value="Unassembled WGS sequence"/>
</dbReference>
<organism evidence="2 3">
    <name type="scientific">Salibacter halophilus</name>
    <dbReference type="NCBI Taxonomy" id="1803916"/>
    <lineage>
        <taxon>Bacteria</taxon>
        <taxon>Pseudomonadati</taxon>
        <taxon>Bacteroidota</taxon>
        <taxon>Flavobacteriia</taxon>
        <taxon>Flavobacteriales</taxon>
        <taxon>Salibacteraceae</taxon>
        <taxon>Salibacter</taxon>
    </lineage>
</organism>
<reference evidence="2 3" key="1">
    <citation type="submission" date="2019-09" db="EMBL/GenBank/DDBJ databases">
        <title>Genomes of Cryomorphaceae.</title>
        <authorList>
            <person name="Bowman J.P."/>
        </authorList>
    </citation>
    <scope>NUCLEOTIDE SEQUENCE [LARGE SCALE GENOMIC DNA]</scope>
    <source>
        <strain evidence="2 3">KCTC 52047</strain>
    </source>
</reference>
<feature type="transmembrane region" description="Helical" evidence="1">
    <location>
        <begin position="291"/>
        <end position="310"/>
    </location>
</feature>
<keyword evidence="1" id="KW-1133">Transmembrane helix</keyword>
<comment type="caution">
    <text evidence="2">The sequence shown here is derived from an EMBL/GenBank/DDBJ whole genome shotgun (WGS) entry which is preliminary data.</text>
</comment>
<evidence type="ECO:0000313" key="2">
    <source>
        <dbReference type="EMBL" id="KAB1066064.1"/>
    </source>
</evidence>
<accession>A0A6N6M835</accession>
<evidence type="ECO:0000313" key="3">
    <source>
        <dbReference type="Proteomes" id="UP000435357"/>
    </source>
</evidence>
<dbReference type="AlphaFoldDB" id="A0A6N6M835"/>
<protein>
    <submittedName>
        <fullName evidence="2">Uncharacterized protein</fullName>
    </submittedName>
</protein>
<dbReference type="EMBL" id="WACR01000001">
    <property type="protein sequence ID" value="KAB1066064.1"/>
    <property type="molecule type" value="Genomic_DNA"/>
</dbReference>
<dbReference type="RefSeq" id="WP_151166052.1">
    <property type="nucleotide sequence ID" value="NZ_WACR01000001.1"/>
</dbReference>
<feature type="transmembrane region" description="Helical" evidence="1">
    <location>
        <begin position="195"/>
        <end position="211"/>
    </location>
</feature>
<sequence>MIGTILGIGGIVLTLIFGVYTIWTTKKSQKKVSIGLEKKECYSLFKKEINRLNIDVNYAGNSIDNYLILFKGTLVNNGHKDIDKSSVYKPLRIKSKNEFKWLESSLSEVPQGATVDLNKLDDTTLEIKWDLLKKGEQIEFETLIEIPQETEIEDISDEFYNSLDFDFRITDVNNVDKLSETFPKEKKKIRRKRKLLIMGVFTFIAGLYILFSPELPEYLSLFKDKKEIHYLAQYGNENKSINVTPNSEGQVIVQNGDNEEELSVEDFNKQISLLKIDTVVSQPDSFLFNRIMGIIYLLTSIMAFILFFKIKLSPTMAKKS</sequence>
<proteinExistence type="predicted"/>
<name>A0A6N6M835_9FLAO</name>
<gene>
    <name evidence="2" type="ORF">F3059_00930</name>
</gene>
<evidence type="ECO:0000256" key="1">
    <source>
        <dbReference type="SAM" id="Phobius"/>
    </source>
</evidence>
<dbReference type="OrthoDB" id="9825485at2"/>